<feature type="region of interest" description="Disordered" evidence="1">
    <location>
        <begin position="1"/>
        <end position="20"/>
    </location>
</feature>
<evidence type="ECO:0000256" key="1">
    <source>
        <dbReference type="SAM" id="MobiDB-lite"/>
    </source>
</evidence>
<proteinExistence type="predicted"/>
<feature type="region of interest" description="Disordered" evidence="1">
    <location>
        <begin position="289"/>
        <end position="338"/>
    </location>
</feature>
<organism evidence="2 3">
    <name type="scientific">Purpureocillium lilacinum</name>
    <name type="common">Paecilomyces lilacinus</name>
    <dbReference type="NCBI Taxonomy" id="33203"/>
    <lineage>
        <taxon>Eukaryota</taxon>
        <taxon>Fungi</taxon>
        <taxon>Dikarya</taxon>
        <taxon>Ascomycota</taxon>
        <taxon>Pezizomycotina</taxon>
        <taxon>Sordariomycetes</taxon>
        <taxon>Hypocreomycetidae</taxon>
        <taxon>Hypocreales</taxon>
        <taxon>Ophiocordycipitaceae</taxon>
        <taxon>Purpureocillium</taxon>
    </lineage>
</organism>
<dbReference type="EMBL" id="JAWRVI010000052">
    <property type="protein sequence ID" value="KAK4084173.1"/>
    <property type="molecule type" value="Genomic_DNA"/>
</dbReference>
<comment type="caution">
    <text evidence="2">The sequence shown here is derived from an EMBL/GenBank/DDBJ whole genome shotgun (WGS) entry which is preliminary data.</text>
</comment>
<name>A0ABR0BMP5_PURLI</name>
<evidence type="ECO:0000313" key="3">
    <source>
        <dbReference type="Proteomes" id="UP001287286"/>
    </source>
</evidence>
<feature type="region of interest" description="Disordered" evidence="1">
    <location>
        <begin position="211"/>
        <end position="233"/>
    </location>
</feature>
<reference evidence="2 3" key="1">
    <citation type="journal article" date="2024" name="Microbiol. Resour. Announc.">
        <title>Genome annotations for the ascomycete fungi Trichoderma harzianum, Trichoderma aggressivum, and Purpureocillium lilacinum.</title>
        <authorList>
            <person name="Beijen E.P.W."/>
            <person name="Ohm R.A."/>
        </authorList>
    </citation>
    <scope>NUCLEOTIDE SEQUENCE [LARGE SCALE GENOMIC DNA]</scope>
    <source>
        <strain evidence="2 3">CBS 150709</strain>
    </source>
</reference>
<dbReference type="Proteomes" id="UP001287286">
    <property type="component" value="Unassembled WGS sequence"/>
</dbReference>
<gene>
    <name evidence="2" type="ORF">Purlil1_10356</name>
</gene>
<keyword evidence="3" id="KW-1185">Reference proteome</keyword>
<sequence length="383" mass="42206">MRRSRPIMGPTQQRDSPLASRPPSFLVLGREIRQHHAGAAQDTVLTALETCIAAPMIARRRRLLTRARALARLHALDRLQAPAARIRALATLAAYPSPALASEGAVLQRALGPPLPRVTKLGVVAGLPGQPKDVTVDDYHRRSHSTDPPVVSFRDTYYRRLGNKLPYEPTRPAGFVRPEFAGQAVPTVWHMSHECGTMWMYCQTNSKMQPSAGGVATQTRTVPDRKPPTSSLHPRLLHRTSELCVLTQSCQLPFGHAWQHTCWHCTSVPPIIISHSHRAAVFMTFPHSQQFQRPSRSEYGQLGSRGHGGVGPNSHDDNDPDEGRSLDSHKQAIPNFTTPARTAEEVILGSRAHALASETLQAWFASQGMSSLFARRDDDDRGA</sequence>
<protein>
    <submittedName>
        <fullName evidence="2">Uncharacterized protein</fullName>
    </submittedName>
</protein>
<evidence type="ECO:0000313" key="2">
    <source>
        <dbReference type="EMBL" id="KAK4084173.1"/>
    </source>
</evidence>
<feature type="compositionally biased region" description="Basic and acidic residues" evidence="1">
    <location>
        <begin position="314"/>
        <end position="330"/>
    </location>
</feature>
<accession>A0ABR0BMP5</accession>